<accession>A0ABY9TBC1</accession>
<feature type="transmembrane region" description="Helical" evidence="2">
    <location>
        <begin position="12"/>
        <end position="30"/>
    </location>
</feature>
<keyword evidence="4" id="KW-1185">Reference proteome</keyword>
<reference evidence="3 4" key="1">
    <citation type="submission" date="2023-09" db="EMBL/GenBank/DDBJ databases">
        <title>Complete Genome and Methylome dissection of Bacillus brevis NEB573 original source of BbsI restriction endonuclease.</title>
        <authorList>
            <person name="Fomenkov A."/>
            <person name="Roberts R.D."/>
        </authorList>
    </citation>
    <scope>NUCLEOTIDE SEQUENCE [LARGE SCALE GENOMIC DNA]</scope>
    <source>
        <strain evidence="3 4">NEB573</strain>
    </source>
</reference>
<evidence type="ECO:0000313" key="3">
    <source>
        <dbReference type="EMBL" id="WNC17351.1"/>
    </source>
</evidence>
<feature type="compositionally biased region" description="Basic residues" evidence="1">
    <location>
        <begin position="56"/>
        <end position="65"/>
    </location>
</feature>
<organism evidence="3 4">
    <name type="scientific">Brevibacillus brevis</name>
    <name type="common">Bacillus brevis</name>
    <dbReference type="NCBI Taxonomy" id="1393"/>
    <lineage>
        <taxon>Bacteria</taxon>
        <taxon>Bacillati</taxon>
        <taxon>Bacillota</taxon>
        <taxon>Bacilli</taxon>
        <taxon>Bacillales</taxon>
        <taxon>Paenibacillaceae</taxon>
        <taxon>Brevibacillus</taxon>
    </lineage>
</organism>
<dbReference type="EMBL" id="CP134050">
    <property type="protein sequence ID" value="WNC17351.1"/>
    <property type="molecule type" value="Genomic_DNA"/>
</dbReference>
<feature type="compositionally biased region" description="Basic and acidic residues" evidence="1">
    <location>
        <begin position="73"/>
        <end position="84"/>
    </location>
</feature>
<proteinExistence type="predicted"/>
<keyword evidence="2" id="KW-1133">Transmembrane helix</keyword>
<evidence type="ECO:0008006" key="5">
    <source>
        <dbReference type="Google" id="ProtNLM"/>
    </source>
</evidence>
<evidence type="ECO:0000313" key="4">
    <source>
        <dbReference type="Proteomes" id="UP001256827"/>
    </source>
</evidence>
<feature type="transmembrane region" description="Helical" evidence="2">
    <location>
        <begin position="36"/>
        <end position="52"/>
    </location>
</feature>
<keyword evidence="2" id="KW-0472">Membrane</keyword>
<evidence type="ECO:0000256" key="2">
    <source>
        <dbReference type="SAM" id="Phobius"/>
    </source>
</evidence>
<protein>
    <recommendedName>
        <fullName evidence="5">LPXTG cell wall anchor domain-containing protein</fullName>
    </recommendedName>
</protein>
<dbReference type="Proteomes" id="UP001256827">
    <property type="component" value="Chromosome"/>
</dbReference>
<keyword evidence="2" id="KW-0812">Transmembrane</keyword>
<sequence>MTELKGQNLASILLYLAVFFHLLGMSGWVASAMAQPIQLAVLGLLLTALFVLRKKKRKAKRRPRKPPVEVTEMLERAEGDSPGQ</sequence>
<evidence type="ECO:0000256" key="1">
    <source>
        <dbReference type="SAM" id="MobiDB-lite"/>
    </source>
</evidence>
<gene>
    <name evidence="3" type="ORF">RGB73_13890</name>
</gene>
<feature type="region of interest" description="Disordered" evidence="1">
    <location>
        <begin position="56"/>
        <end position="84"/>
    </location>
</feature>
<dbReference type="RefSeq" id="WP_310772989.1">
    <property type="nucleotide sequence ID" value="NZ_CP134050.1"/>
</dbReference>
<name>A0ABY9TBC1_BREBE</name>